<dbReference type="RefSeq" id="XP_004833656.1">
    <property type="nucleotide sequence ID" value="XM_004833599.1"/>
</dbReference>
<reference evidence="4 5" key="1">
    <citation type="journal article" date="2012" name="BMC Genomics">
        <title>Comparative genomic analysis and phylogenetic position of Theileria equi.</title>
        <authorList>
            <person name="Kappmeyer L.S."/>
            <person name="Thiagarajan M."/>
            <person name="Herndon D.R."/>
            <person name="Ramsay J.D."/>
            <person name="Caler E."/>
            <person name="Djikeng A."/>
            <person name="Gillespie J.J."/>
            <person name="Lau A.O."/>
            <person name="Roalson E.H."/>
            <person name="Silva J.C."/>
            <person name="Silva M.G."/>
            <person name="Suarez C.E."/>
            <person name="Ueti M.W."/>
            <person name="Nene V.M."/>
            <person name="Mealey R.H."/>
            <person name="Knowles D.P."/>
            <person name="Brayton K.A."/>
        </authorList>
    </citation>
    <scope>NUCLEOTIDE SEQUENCE [LARGE SCALE GENOMIC DNA]</scope>
    <source>
        <strain evidence="4 5">WA</strain>
    </source>
</reference>
<dbReference type="EMBL" id="ACOU01000002">
    <property type="protein sequence ID" value="EKX74204.1"/>
    <property type="molecule type" value="Genomic_DNA"/>
</dbReference>
<dbReference type="Pfam" id="PF05282">
    <property type="entry name" value="AAR2"/>
    <property type="match status" value="1"/>
</dbReference>
<comment type="caution">
    <text evidence="4">The sequence shown here is derived from an EMBL/GenBank/DDBJ whole genome shotgun (WGS) entry which is preliminary data.</text>
</comment>
<evidence type="ECO:0000259" key="2">
    <source>
        <dbReference type="Pfam" id="PF05282"/>
    </source>
</evidence>
<dbReference type="CDD" id="cd13778">
    <property type="entry name" value="Aar2_C"/>
    <property type="match status" value="1"/>
</dbReference>
<dbReference type="Proteomes" id="UP000031512">
    <property type="component" value="Unassembled WGS sequence"/>
</dbReference>
<gene>
    <name evidence="4" type="ORF">BEWA_042420</name>
</gene>
<evidence type="ECO:0000256" key="1">
    <source>
        <dbReference type="ARBA" id="ARBA00006281"/>
    </source>
</evidence>
<dbReference type="AlphaFoldDB" id="L1LG06"/>
<dbReference type="CDD" id="cd13777">
    <property type="entry name" value="Aar2_N"/>
    <property type="match status" value="1"/>
</dbReference>
<dbReference type="InterPro" id="IPR033648">
    <property type="entry name" value="AAR2_C"/>
</dbReference>
<dbReference type="OrthoDB" id="201752at2759"/>
<dbReference type="STRING" id="1537102.L1LG06"/>
<sequence>MEISVENEEDIVSNLTIVIILDQRENELLGFDFVSLPEANIVSGIWNLRPGAHFIYIKDDESEEADETRFGEFIYLKKGEIKVIRRSADETGSPFEIVEDYCNESYKESVINGKFKNRMANVPKELADLWSSMTDCINGELINKLRPIRRAIKSRGQKLQRDSIVTGRGDVPDPSAVEFEDEFSRLSINSKGGHSDECETPNDNYIYYSDIPLFDSKIKDIKNITPEMVTRMHLDTSYILDHLRDEYQSSRGGYKCTEYGRNYHLYVLGELQFSFILFLLCYNIDSFEQYKKLLRAFCNAETVLIENENLTHKLFKTLQLHIETWDESNDVFQKDNFFVTYLANLREIVLDNEIELSHSSRHFKRLEDSFKLKFGISLADLDMINNCDP</sequence>
<dbReference type="VEuPathDB" id="PiroplasmaDB:BEWA_042420"/>
<dbReference type="GeneID" id="15807652"/>
<dbReference type="Pfam" id="PF20981">
    <property type="entry name" value="AAR2_1st"/>
    <property type="match status" value="1"/>
</dbReference>
<dbReference type="Gene3D" id="1.25.40.550">
    <property type="entry name" value="Aar2, C-terminal domain-like"/>
    <property type="match status" value="1"/>
</dbReference>
<name>L1LG06_THEEQ</name>
<dbReference type="KEGG" id="beq:BEWA_042420"/>
<dbReference type="InterPro" id="IPR033647">
    <property type="entry name" value="Aar2_N"/>
</dbReference>
<protein>
    <submittedName>
        <fullName evidence="4">Uncharacterized protein</fullName>
    </submittedName>
</protein>
<feature type="domain" description="AAR2 N-terminal" evidence="3">
    <location>
        <begin position="16"/>
        <end position="147"/>
    </location>
</feature>
<dbReference type="Gene3D" id="2.60.34.20">
    <property type="match status" value="1"/>
</dbReference>
<organism evidence="4 5">
    <name type="scientific">Theileria equi strain WA</name>
    <dbReference type="NCBI Taxonomy" id="1537102"/>
    <lineage>
        <taxon>Eukaryota</taxon>
        <taxon>Sar</taxon>
        <taxon>Alveolata</taxon>
        <taxon>Apicomplexa</taxon>
        <taxon>Aconoidasida</taxon>
        <taxon>Piroplasmida</taxon>
        <taxon>Theileriidae</taxon>
        <taxon>Theileria</taxon>
    </lineage>
</organism>
<proteinExistence type="inferred from homology"/>
<dbReference type="InterPro" id="IPR007946">
    <property type="entry name" value="AAR2"/>
</dbReference>
<evidence type="ECO:0000259" key="3">
    <source>
        <dbReference type="Pfam" id="PF20981"/>
    </source>
</evidence>
<keyword evidence="5" id="KW-1185">Reference proteome</keyword>
<comment type="similarity">
    <text evidence="1">Belongs to the AAR2 family.</text>
</comment>
<dbReference type="InterPro" id="IPR038516">
    <property type="entry name" value="AAR2_N_sf"/>
</dbReference>
<accession>L1LG06</accession>
<evidence type="ECO:0000313" key="5">
    <source>
        <dbReference type="Proteomes" id="UP000031512"/>
    </source>
</evidence>
<evidence type="ECO:0000313" key="4">
    <source>
        <dbReference type="EMBL" id="EKX74204.1"/>
    </source>
</evidence>
<dbReference type="PANTHER" id="PTHR12689:SF4">
    <property type="entry name" value="PROTEIN AAR2 HOMOLOG"/>
    <property type="match status" value="1"/>
</dbReference>
<dbReference type="eggNOG" id="KOG3937">
    <property type="taxonomic scope" value="Eukaryota"/>
</dbReference>
<feature type="domain" description="AAR2 C-terminal" evidence="2">
    <location>
        <begin position="216"/>
        <end position="378"/>
    </location>
</feature>
<dbReference type="GO" id="GO:0000244">
    <property type="term" value="P:spliceosomal tri-snRNP complex assembly"/>
    <property type="evidence" value="ECO:0007669"/>
    <property type="project" value="TreeGrafter"/>
</dbReference>
<dbReference type="PANTHER" id="PTHR12689">
    <property type="entry name" value="A1 CISTRON SPLICING FACTOR AAR2-RELATED"/>
    <property type="match status" value="1"/>
</dbReference>
<dbReference type="InterPro" id="IPR038514">
    <property type="entry name" value="AAR2_C_sf"/>
</dbReference>